<gene>
    <name evidence="3" type="ORF">GKJPGBOP_07338</name>
</gene>
<organism evidence="3 4">
    <name type="scientific">Streptomyces paromomycinus</name>
    <name type="common">Streptomyces rimosus subsp. paromomycinus</name>
    <dbReference type="NCBI Taxonomy" id="92743"/>
    <lineage>
        <taxon>Bacteria</taxon>
        <taxon>Bacillati</taxon>
        <taxon>Actinomycetota</taxon>
        <taxon>Actinomycetes</taxon>
        <taxon>Kitasatosporales</taxon>
        <taxon>Streptomycetaceae</taxon>
        <taxon>Streptomyces</taxon>
    </lineage>
</organism>
<feature type="domain" description="Methyltransferase" evidence="2">
    <location>
        <begin position="62"/>
        <end position="162"/>
    </location>
</feature>
<dbReference type="Pfam" id="PF13649">
    <property type="entry name" value="Methyltransf_25"/>
    <property type="match status" value="1"/>
</dbReference>
<dbReference type="EMBL" id="BHZD01000001">
    <property type="protein sequence ID" value="GCD47568.1"/>
    <property type="molecule type" value="Genomic_DNA"/>
</dbReference>
<reference evidence="3 4" key="1">
    <citation type="submission" date="2018-11" db="EMBL/GenBank/DDBJ databases">
        <title>Whole genome sequence of Streptomyces paromomycinus NBRC 15454(T).</title>
        <authorList>
            <person name="Komaki H."/>
            <person name="Tamura T."/>
        </authorList>
    </citation>
    <scope>NUCLEOTIDE SEQUENCE [LARGE SCALE GENOMIC DNA]</scope>
    <source>
        <strain evidence="3 4">NBRC 15454</strain>
    </source>
</reference>
<dbReference type="InterPro" id="IPR029063">
    <property type="entry name" value="SAM-dependent_MTases_sf"/>
</dbReference>
<protein>
    <recommendedName>
        <fullName evidence="2">Methyltransferase domain-containing protein</fullName>
    </recommendedName>
</protein>
<dbReference type="Gene3D" id="3.40.50.150">
    <property type="entry name" value="Vaccinia Virus protein VP39"/>
    <property type="match status" value="1"/>
</dbReference>
<proteinExistence type="predicted"/>
<dbReference type="GO" id="GO:0008168">
    <property type="term" value="F:methyltransferase activity"/>
    <property type="evidence" value="ECO:0007669"/>
    <property type="project" value="UniProtKB-ARBA"/>
</dbReference>
<evidence type="ECO:0000256" key="1">
    <source>
        <dbReference type="SAM" id="MobiDB-lite"/>
    </source>
</evidence>
<name>A0A401WE40_STREY</name>
<comment type="caution">
    <text evidence="3">The sequence shown here is derived from an EMBL/GenBank/DDBJ whole genome shotgun (WGS) entry which is preliminary data.</text>
</comment>
<sequence>MHSSVASPKHESASDGLYAPGVDHYTSPHRRDPVKKLWEEPVTFAILQAALAEVPQRQDLSVMDIGCGAGEGLHLLRALSATRDLSGLPRLTYRGLDLDEGLLSLAARTHHEEDDAEFWHGDVRTDLPETPFDLYLSCGVPYSHLTEDELRATLTRLFDIVRRNHTRSVAVIDVLGRHSLEWLPQWGRSRWPYRMSFFQSDQQTQDVPMTFWDAHHLNACISAAAADAGCRVQRRRLFDRSIMVGRHTATGHFNPGLPPYRSLINQLESGTMVPLEQLRAPRVPDDSPEAVRAFFGRFRAQWNAVLDAAASQAPTRLLPPDVAGPMLARGLRAVEHRLACGLGVGHSLTAVITVSERT</sequence>
<evidence type="ECO:0000313" key="3">
    <source>
        <dbReference type="EMBL" id="GCD47568.1"/>
    </source>
</evidence>
<keyword evidence="4" id="KW-1185">Reference proteome</keyword>
<accession>A0A401WE40</accession>
<feature type="region of interest" description="Disordered" evidence="1">
    <location>
        <begin position="1"/>
        <end position="30"/>
    </location>
</feature>
<dbReference type="RefSeq" id="WP_125057650.1">
    <property type="nucleotide sequence ID" value="NZ_BHZD01000001.1"/>
</dbReference>
<evidence type="ECO:0000313" key="4">
    <source>
        <dbReference type="Proteomes" id="UP000286746"/>
    </source>
</evidence>
<dbReference type="AlphaFoldDB" id="A0A401WE40"/>
<dbReference type="SUPFAM" id="SSF53335">
    <property type="entry name" value="S-adenosyl-L-methionine-dependent methyltransferases"/>
    <property type="match status" value="1"/>
</dbReference>
<dbReference type="InterPro" id="IPR041698">
    <property type="entry name" value="Methyltransf_25"/>
</dbReference>
<evidence type="ECO:0000259" key="2">
    <source>
        <dbReference type="Pfam" id="PF13649"/>
    </source>
</evidence>
<dbReference type="CDD" id="cd02440">
    <property type="entry name" value="AdoMet_MTases"/>
    <property type="match status" value="1"/>
</dbReference>
<dbReference type="Proteomes" id="UP000286746">
    <property type="component" value="Unassembled WGS sequence"/>
</dbReference>